<keyword evidence="4" id="KW-0863">Zinc-finger</keyword>
<evidence type="ECO:0000313" key="10">
    <source>
        <dbReference type="Ensembl" id="ENSXETP00000082880"/>
    </source>
</evidence>
<dbReference type="InParanoid" id="A0A6I8RQK9"/>
<dbReference type="AlphaFoldDB" id="A0A6I8RQK9"/>
<keyword evidence="5" id="KW-0862">Zinc</keyword>
<evidence type="ECO:0000256" key="8">
    <source>
        <dbReference type="SAM" id="Phobius"/>
    </source>
</evidence>
<dbReference type="Ensembl" id="ENSXETT00000082801">
    <property type="protein sequence ID" value="ENSXETP00000082880"/>
    <property type="gene ID" value="ENSXETG00000040899"/>
</dbReference>
<name>A0A6I8RQK9_XENTR</name>
<dbReference type="PANTHER" id="PTHR14402:SF22">
    <property type="entry name" value="RECEPTOR-TRANSPORTING PROTEIN 4-LIKE"/>
    <property type="match status" value="1"/>
</dbReference>
<keyword evidence="7 8" id="KW-0472">Membrane</keyword>
<dbReference type="GeneTree" id="ENSGT00940000164175"/>
<evidence type="ECO:0000256" key="6">
    <source>
        <dbReference type="ARBA" id="ARBA00022989"/>
    </source>
</evidence>
<evidence type="ECO:0000256" key="7">
    <source>
        <dbReference type="ARBA" id="ARBA00023136"/>
    </source>
</evidence>
<reference evidence="10" key="2">
    <citation type="submission" date="2020-05" db="UniProtKB">
        <authorList>
            <consortium name="Ensembl"/>
        </authorList>
    </citation>
    <scope>IDENTIFICATION</scope>
</reference>
<evidence type="ECO:0000256" key="5">
    <source>
        <dbReference type="ARBA" id="ARBA00022833"/>
    </source>
</evidence>
<sequence>MGDYRCWKKMFSEMFDGKRREMWTIDICSEKPNQRGWKSFTQQDAFGKFHCHNCLHSWKSIHAVIEFYINLNGWQGRVMMKPFGQKCQNCNDNQYVKPEMPNSVIRNILRNLINTIRDKCYGEYVSEWYPANDGQSGHGPHIKKLCEACHLGICKTKIFNIQHSSNVEHFSVPIREEGPNTPIISQQYSSQQNDSCCIACFCLLIFVCCLLYFLCVKMKY</sequence>
<accession>A0A6I8RQK9</accession>
<dbReference type="GO" id="GO:0008270">
    <property type="term" value="F:zinc ion binding"/>
    <property type="evidence" value="ECO:0007669"/>
    <property type="project" value="UniProtKB-KW"/>
</dbReference>
<organism evidence="10">
    <name type="scientific">Xenopus tropicalis</name>
    <name type="common">Western clawed frog</name>
    <name type="synonym">Silurana tropicalis</name>
    <dbReference type="NCBI Taxonomy" id="8364"/>
    <lineage>
        <taxon>Eukaryota</taxon>
        <taxon>Metazoa</taxon>
        <taxon>Chordata</taxon>
        <taxon>Craniata</taxon>
        <taxon>Vertebrata</taxon>
        <taxon>Euteleostomi</taxon>
        <taxon>Amphibia</taxon>
        <taxon>Batrachia</taxon>
        <taxon>Anura</taxon>
        <taxon>Pipoidea</taxon>
        <taxon>Pipidae</taxon>
        <taxon>Xenopodinae</taxon>
        <taxon>Xenopus</taxon>
        <taxon>Silurana</taxon>
    </lineage>
</organism>
<comment type="subcellular location">
    <subcellularLocation>
        <location evidence="1">Membrane</location>
        <topology evidence="1">Single-pass membrane protein</topology>
    </subcellularLocation>
</comment>
<dbReference type="InterPro" id="IPR026096">
    <property type="entry name" value="R-trans_p"/>
</dbReference>
<feature type="transmembrane region" description="Helical" evidence="8">
    <location>
        <begin position="196"/>
        <end position="214"/>
    </location>
</feature>
<keyword evidence="6 8" id="KW-1133">Transmembrane helix</keyword>
<dbReference type="PANTHER" id="PTHR14402">
    <property type="entry name" value="RECEPTOR TRANSPORTING PROTEIN"/>
    <property type="match status" value="1"/>
</dbReference>
<feature type="domain" description="3CxxC-type" evidence="9">
    <location>
        <begin position="44"/>
        <end position="152"/>
    </location>
</feature>
<dbReference type="Pfam" id="PF13695">
    <property type="entry name" value="Zn_ribbon_3CxxC"/>
    <property type="match status" value="1"/>
</dbReference>
<evidence type="ECO:0000256" key="1">
    <source>
        <dbReference type="ARBA" id="ARBA00004167"/>
    </source>
</evidence>
<evidence type="ECO:0000256" key="4">
    <source>
        <dbReference type="ARBA" id="ARBA00022771"/>
    </source>
</evidence>
<dbReference type="InterPro" id="IPR027377">
    <property type="entry name" value="ZAR1/RTP1-5-like_Znf-3CxxC"/>
</dbReference>
<evidence type="ECO:0000256" key="2">
    <source>
        <dbReference type="ARBA" id="ARBA00022692"/>
    </source>
</evidence>
<protein>
    <recommendedName>
        <fullName evidence="9">3CxxC-type domain-containing protein</fullName>
    </recommendedName>
</protein>
<dbReference type="SMART" id="SM01328">
    <property type="entry name" value="zf-3CxxC"/>
    <property type="match status" value="1"/>
</dbReference>
<reference evidence="10" key="1">
    <citation type="journal article" date="2010" name="Science">
        <title>The genome of the Western clawed frog Xenopus tropicalis.</title>
        <authorList>
            <person name="Hellsten U."/>
            <person name="Harland R.M."/>
            <person name="Gilchrist M.J."/>
            <person name="Hendrix D."/>
            <person name="Jurka J."/>
            <person name="Kapitonov V."/>
            <person name="Ovcharenko I."/>
            <person name="Putnam N.H."/>
            <person name="Shu S."/>
            <person name="Taher L."/>
            <person name="Blitz I.L."/>
            <person name="Blumberg B."/>
            <person name="Dichmann D.S."/>
            <person name="Dubchak I."/>
            <person name="Amaya E."/>
            <person name="Detter J.C."/>
            <person name="Fletcher R."/>
            <person name="Gerhard D.S."/>
            <person name="Goodstein D."/>
            <person name="Graves T."/>
            <person name="Grigoriev I.V."/>
            <person name="Grimwood J."/>
            <person name="Kawashima T."/>
            <person name="Lindquist E."/>
            <person name="Lucas S.M."/>
            <person name="Mead P.E."/>
            <person name="Mitros T."/>
            <person name="Ogino H."/>
            <person name="Ohta Y."/>
            <person name="Poliakov A.V."/>
            <person name="Pollet N."/>
            <person name="Robert J."/>
            <person name="Salamov A."/>
            <person name="Sater A.K."/>
            <person name="Schmutz J."/>
            <person name="Terry A."/>
            <person name="Vize P.D."/>
            <person name="Warren W.C."/>
            <person name="Wells D."/>
            <person name="Wills A."/>
            <person name="Wilson R.K."/>
            <person name="Zimmerman L.B."/>
            <person name="Zorn A.M."/>
            <person name="Grainger R."/>
            <person name="Grammer T."/>
            <person name="Khokha M.K."/>
            <person name="Richardson P.M."/>
            <person name="Rokhsar D.S."/>
        </authorList>
    </citation>
    <scope>NUCLEOTIDE SEQUENCE [LARGE SCALE GENOMIC DNA]</scope>
    <source>
        <strain evidence="10">Nigerian</strain>
    </source>
</reference>
<keyword evidence="3" id="KW-0479">Metal-binding</keyword>
<keyword evidence="2 8" id="KW-0812">Transmembrane</keyword>
<evidence type="ECO:0000256" key="3">
    <source>
        <dbReference type="ARBA" id="ARBA00022723"/>
    </source>
</evidence>
<evidence type="ECO:0000259" key="9">
    <source>
        <dbReference type="SMART" id="SM01328"/>
    </source>
</evidence>
<dbReference type="GO" id="GO:0016020">
    <property type="term" value="C:membrane"/>
    <property type="evidence" value="ECO:0007669"/>
    <property type="project" value="UniProtKB-SubCell"/>
</dbReference>
<proteinExistence type="predicted"/>